<organism evidence="2 3">
    <name type="scientific">Filobasidium floriforme</name>
    <dbReference type="NCBI Taxonomy" id="5210"/>
    <lineage>
        <taxon>Eukaryota</taxon>
        <taxon>Fungi</taxon>
        <taxon>Dikarya</taxon>
        <taxon>Basidiomycota</taxon>
        <taxon>Agaricomycotina</taxon>
        <taxon>Tremellomycetes</taxon>
        <taxon>Filobasidiales</taxon>
        <taxon>Filobasidiaceae</taxon>
        <taxon>Filobasidium</taxon>
    </lineage>
</organism>
<dbReference type="AlphaFoldDB" id="A0A8K0NQA5"/>
<keyword evidence="3" id="KW-1185">Reference proteome</keyword>
<protein>
    <recommendedName>
        <fullName evidence="4">Fungal-type protein kinase domain-containing protein</fullName>
    </recommendedName>
</protein>
<feature type="compositionally biased region" description="Basic residues" evidence="1">
    <location>
        <begin position="858"/>
        <end position="868"/>
    </location>
</feature>
<evidence type="ECO:0008006" key="4">
    <source>
        <dbReference type="Google" id="ProtNLM"/>
    </source>
</evidence>
<dbReference type="EMBL" id="JABELV010000062">
    <property type="protein sequence ID" value="KAG7539676.1"/>
    <property type="molecule type" value="Genomic_DNA"/>
</dbReference>
<dbReference type="Proteomes" id="UP000812966">
    <property type="component" value="Unassembled WGS sequence"/>
</dbReference>
<feature type="region of interest" description="Disordered" evidence="1">
    <location>
        <begin position="19"/>
        <end position="90"/>
    </location>
</feature>
<proteinExistence type="predicted"/>
<evidence type="ECO:0000256" key="1">
    <source>
        <dbReference type="SAM" id="MobiDB-lite"/>
    </source>
</evidence>
<feature type="compositionally biased region" description="Basic and acidic residues" evidence="1">
    <location>
        <begin position="839"/>
        <end position="848"/>
    </location>
</feature>
<evidence type="ECO:0000313" key="3">
    <source>
        <dbReference type="Proteomes" id="UP000812966"/>
    </source>
</evidence>
<evidence type="ECO:0000313" key="2">
    <source>
        <dbReference type="EMBL" id="KAG7539676.1"/>
    </source>
</evidence>
<gene>
    <name evidence="2" type="ORF">FFLO_03393</name>
</gene>
<name>A0A8K0NQA5_9TREE</name>
<accession>A0A8K0NQA5</accession>
<reference evidence="2" key="1">
    <citation type="submission" date="2020-04" db="EMBL/GenBank/DDBJ databases">
        <title>Analysis of mating type loci in Filobasidium floriforme.</title>
        <authorList>
            <person name="Nowrousian M."/>
        </authorList>
    </citation>
    <scope>NUCLEOTIDE SEQUENCE</scope>
    <source>
        <strain evidence="2">CBS 6242</strain>
    </source>
</reference>
<comment type="caution">
    <text evidence="2">The sequence shown here is derived from an EMBL/GenBank/DDBJ whole genome shotgun (WGS) entry which is preliminary data.</text>
</comment>
<feature type="compositionally biased region" description="Polar residues" evidence="1">
    <location>
        <begin position="64"/>
        <end position="73"/>
    </location>
</feature>
<feature type="region of interest" description="Disordered" evidence="1">
    <location>
        <begin position="839"/>
        <end position="868"/>
    </location>
</feature>
<sequence length="868" mass="98033">MIDPGRHCLNLSLASIDIDPKDAPRDLAAVKQKKTWSKSSPLLRQRWPNHRPTEDLRWERPHETSQGSGQESMDASEDESTSTQWDVPEDKYLLESTRQRATRKLREASEQRFDARPIVINCRDDSALDRLVAAIKGDNGREPLFAEYCRAVDAAQDAESKSEAECLDIFCRKANIGGTILVGEGYKNLFKYNASQPLARNPEVVLDTAHRADDWDDTGYDVTPNLLLLDKGDPRGDVEFGSEEEIQHQKRHQEPTWREVIGAGAGRREQTTDMSTVGKDATPALQLLKSLTTLARNHPITGRSCGFTLCGRFLRMFVSDSLSFVTTLLCDLANPDHAPDIAKIIAFFTGPKENIIDTFEPPKNSFKIRPPGSDVTEEWHWSNSPESPENTPLANPPWKMLEVRNELWGRRTAVFAGYARKGNEGPETAIPIVMKCAWLPAYLKNYESRILEHIRKALQEPIDHEKYPFLKQALDFVDPRVIKCIPRSLGAMQDSERSSRSVLPVNGIEGEDGLEKDEHGLMHLELSVLCSTGPHGERVPTKEGSKLSLRDHCKIQCGIIETLLIVSCCNVHYRDLNIGNVLFAVRPVPNNGKQGTSRKATGTITGDITGYLIDYGNARILDRRRKRLSFELTDPDGHKARLCLDDARSINAYFVCTTMLKVLKLATKFRKQCTIARSKEVAMRSEDPEESKLATENWKLAINQQKSIAEQIANLPHRYIDDIESAFYVHIYQVAKVVGAREGHQAEIFRLHERDIKKAAWRESCETLLRGLNNLVMPWLYLECDHAKDVRNTRAKIDTRALDGKLVQEEYDCFVRRIDAVRKAIPNLPDEVLLRGASWRDKPAHREPGSPSPAPNPKRARLNSSVRK</sequence>
<feature type="compositionally biased region" description="Basic and acidic residues" evidence="1">
    <location>
        <begin position="51"/>
        <end position="63"/>
    </location>
</feature>